<sequence length="100" mass="10761">MVVEIVLAVLCLIGATFLIAQTVVQRRIWRRHQNDVAIMRQWQEETAGAPYDQLGSGPPPVTSPYAVAARPLPPRPGAGRLIWVGVLVAIALILLLAASA</sequence>
<dbReference type="EMBL" id="JABENB010000002">
    <property type="protein sequence ID" value="NNG39992.1"/>
    <property type="molecule type" value="Genomic_DNA"/>
</dbReference>
<name>A0A849ATD0_9MICO</name>
<dbReference type="AlphaFoldDB" id="A0A849ATD0"/>
<feature type="transmembrane region" description="Helical" evidence="1">
    <location>
        <begin position="6"/>
        <end position="24"/>
    </location>
</feature>
<comment type="caution">
    <text evidence="2">The sequence shown here is derived from an EMBL/GenBank/DDBJ whole genome shotgun (WGS) entry which is preliminary data.</text>
</comment>
<keyword evidence="1" id="KW-0472">Membrane</keyword>
<evidence type="ECO:0000313" key="2">
    <source>
        <dbReference type="EMBL" id="NNG39992.1"/>
    </source>
</evidence>
<reference evidence="2 3" key="1">
    <citation type="submission" date="2020-05" db="EMBL/GenBank/DDBJ databases">
        <title>Flexivirga sp. ID2601S isolated from air conditioner.</title>
        <authorList>
            <person name="Kim D.H."/>
        </authorList>
    </citation>
    <scope>NUCLEOTIDE SEQUENCE [LARGE SCALE GENOMIC DNA]</scope>
    <source>
        <strain evidence="2 3">ID2601S</strain>
    </source>
</reference>
<evidence type="ECO:0000313" key="3">
    <source>
        <dbReference type="Proteomes" id="UP000557772"/>
    </source>
</evidence>
<organism evidence="2 3">
    <name type="scientific">Flexivirga aerilata</name>
    <dbReference type="NCBI Taxonomy" id="1656889"/>
    <lineage>
        <taxon>Bacteria</taxon>
        <taxon>Bacillati</taxon>
        <taxon>Actinomycetota</taxon>
        <taxon>Actinomycetes</taxon>
        <taxon>Micrococcales</taxon>
        <taxon>Dermacoccaceae</taxon>
        <taxon>Flexivirga</taxon>
    </lineage>
</organism>
<proteinExistence type="predicted"/>
<keyword evidence="1" id="KW-0812">Transmembrane</keyword>
<accession>A0A849ATD0</accession>
<gene>
    <name evidence="2" type="ORF">HJ588_12025</name>
</gene>
<protein>
    <submittedName>
        <fullName evidence="2">Uncharacterized protein</fullName>
    </submittedName>
</protein>
<dbReference type="RefSeq" id="WP_171155879.1">
    <property type="nucleotide sequence ID" value="NZ_JABENB010000002.1"/>
</dbReference>
<keyword evidence="3" id="KW-1185">Reference proteome</keyword>
<keyword evidence="1" id="KW-1133">Transmembrane helix</keyword>
<dbReference type="Proteomes" id="UP000557772">
    <property type="component" value="Unassembled WGS sequence"/>
</dbReference>
<evidence type="ECO:0000256" key="1">
    <source>
        <dbReference type="SAM" id="Phobius"/>
    </source>
</evidence>
<feature type="transmembrane region" description="Helical" evidence="1">
    <location>
        <begin position="81"/>
        <end position="99"/>
    </location>
</feature>